<evidence type="ECO:0000256" key="1">
    <source>
        <dbReference type="SAM" id="MobiDB-lite"/>
    </source>
</evidence>
<feature type="region of interest" description="Disordered" evidence="1">
    <location>
        <begin position="1"/>
        <end position="26"/>
    </location>
</feature>
<organism evidence="2">
    <name type="scientific">Tanacetum cinerariifolium</name>
    <name type="common">Dalmatian daisy</name>
    <name type="synonym">Chrysanthemum cinerariifolium</name>
    <dbReference type="NCBI Taxonomy" id="118510"/>
    <lineage>
        <taxon>Eukaryota</taxon>
        <taxon>Viridiplantae</taxon>
        <taxon>Streptophyta</taxon>
        <taxon>Embryophyta</taxon>
        <taxon>Tracheophyta</taxon>
        <taxon>Spermatophyta</taxon>
        <taxon>Magnoliopsida</taxon>
        <taxon>eudicotyledons</taxon>
        <taxon>Gunneridae</taxon>
        <taxon>Pentapetalae</taxon>
        <taxon>asterids</taxon>
        <taxon>campanulids</taxon>
        <taxon>Asterales</taxon>
        <taxon>Asteraceae</taxon>
        <taxon>Asteroideae</taxon>
        <taxon>Anthemideae</taxon>
        <taxon>Anthemidinae</taxon>
        <taxon>Tanacetum</taxon>
    </lineage>
</organism>
<sequence length="75" mass="8325">YHHQSQSLSSSTPIRPPPPLPSTATISTHHLSPLLQATNTNHCRKLLTPLNTTTTTTTINHRRRWLGMVLMAAMS</sequence>
<comment type="caution">
    <text evidence="2">The sequence shown here is derived from an EMBL/GenBank/DDBJ whole genome shotgun (WGS) entry which is preliminary data.</text>
</comment>
<dbReference type="EMBL" id="BKCJ011715406">
    <property type="protein sequence ID" value="GFD48109.1"/>
    <property type="molecule type" value="Genomic_DNA"/>
</dbReference>
<feature type="non-terminal residue" evidence="2">
    <location>
        <position position="1"/>
    </location>
</feature>
<accession>A0A699WMP6</accession>
<gene>
    <name evidence="2" type="ORF">Tci_920078</name>
</gene>
<protein>
    <submittedName>
        <fullName evidence="2">Uncharacterized protein</fullName>
    </submittedName>
</protein>
<proteinExistence type="predicted"/>
<reference evidence="2" key="1">
    <citation type="journal article" date="2019" name="Sci. Rep.">
        <title>Draft genome of Tanacetum cinerariifolium, the natural source of mosquito coil.</title>
        <authorList>
            <person name="Yamashiro T."/>
            <person name="Shiraishi A."/>
            <person name="Satake H."/>
            <person name="Nakayama K."/>
        </authorList>
    </citation>
    <scope>NUCLEOTIDE SEQUENCE</scope>
</reference>
<evidence type="ECO:0000313" key="2">
    <source>
        <dbReference type="EMBL" id="GFD48109.1"/>
    </source>
</evidence>
<dbReference type="AlphaFoldDB" id="A0A699WMP6"/>
<name>A0A699WMP6_TANCI</name>